<feature type="region of interest" description="Disordered" evidence="1">
    <location>
        <begin position="1"/>
        <end position="20"/>
    </location>
</feature>
<dbReference type="AlphaFoldDB" id="A0A382BZE9"/>
<evidence type="ECO:0000313" key="2">
    <source>
        <dbReference type="EMBL" id="SVB18443.1"/>
    </source>
</evidence>
<evidence type="ECO:0000256" key="1">
    <source>
        <dbReference type="SAM" id="MobiDB-lite"/>
    </source>
</evidence>
<dbReference type="EMBL" id="UINC01031811">
    <property type="protein sequence ID" value="SVB18443.1"/>
    <property type="molecule type" value="Genomic_DNA"/>
</dbReference>
<sequence length="38" mass="4066">MAKRGSARTGTLTASPELNQHPVFDLTKPRAEVDLASV</sequence>
<protein>
    <submittedName>
        <fullName evidence="2">Uncharacterized protein</fullName>
    </submittedName>
</protein>
<accession>A0A382BZE9</accession>
<feature type="compositionally biased region" description="Polar residues" evidence="1">
    <location>
        <begin position="8"/>
        <end position="18"/>
    </location>
</feature>
<reference evidence="2" key="1">
    <citation type="submission" date="2018-05" db="EMBL/GenBank/DDBJ databases">
        <authorList>
            <person name="Lanie J.A."/>
            <person name="Ng W.-L."/>
            <person name="Kazmierczak K.M."/>
            <person name="Andrzejewski T.M."/>
            <person name="Davidsen T.M."/>
            <person name="Wayne K.J."/>
            <person name="Tettelin H."/>
            <person name="Glass J.I."/>
            <person name="Rusch D."/>
            <person name="Podicherti R."/>
            <person name="Tsui H.-C.T."/>
            <person name="Winkler M.E."/>
        </authorList>
    </citation>
    <scope>NUCLEOTIDE SEQUENCE</scope>
</reference>
<gene>
    <name evidence="2" type="ORF">METZ01_LOCUS171297</name>
</gene>
<proteinExistence type="predicted"/>
<name>A0A382BZE9_9ZZZZ</name>
<organism evidence="2">
    <name type="scientific">marine metagenome</name>
    <dbReference type="NCBI Taxonomy" id="408172"/>
    <lineage>
        <taxon>unclassified sequences</taxon>
        <taxon>metagenomes</taxon>
        <taxon>ecological metagenomes</taxon>
    </lineage>
</organism>